<dbReference type="EMBL" id="OA569065">
    <property type="protein sequence ID" value="CAD7202178.1"/>
    <property type="molecule type" value="Genomic_DNA"/>
</dbReference>
<sequence>MVQRLVYRRRLSYNTKSNRRRIVRTPGGKLVYQYLKKPKKIPRCGQCKDKLRGIQPARPMERSRMCKRKKTVKRVYGGVLCHKCVKESYTQTQNLLSSPPRVTFKQPPNLHNILVHPKLPDPKRIREEKPTTKGSYPCVSTRCSTCGIHLPATSFNSKVTKLEYKIPGYYNCKTNNLIYQLQCKSCDAENIGLTTGSLRQRINNHRFDTNHKDPDKPVPIHADTHNQDFQTCYTTKILRAFPKQCNSSQLRQWELARQWITKSRLPLGLNRR</sequence>
<dbReference type="Pfam" id="PF01199">
    <property type="entry name" value="Ribosomal_L34e"/>
    <property type="match status" value="1"/>
</dbReference>
<dbReference type="InterPro" id="IPR038562">
    <property type="entry name" value="Ribosomal_eL34_C_sf"/>
</dbReference>
<dbReference type="InterPro" id="IPR018065">
    <property type="entry name" value="Ribosomal_eL34_CS"/>
</dbReference>
<dbReference type="Gene3D" id="6.20.370.70">
    <property type="match status" value="1"/>
</dbReference>
<dbReference type="Gene3D" id="6.20.340.10">
    <property type="match status" value="1"/>
</dbReference>
<dbReference type="PANTHER" id="PTHR46595">
    <property type="entry name" value="60S RIBOSOMAL PROTEIN L34"/>
    <property type="match status" value="1"/>
</dbReference>
<dbReference type="GO" id="GO:0003735">
    <property type="term" value="F:structural constituent of ribosome"/>
    <property type="evidence" value="ECO:0007669"/>
    <property type="project" value="InterPro"/>
</dbReference>
<dbReference type="GO" id="GO:0006412">
    <property type="term" value="P:translation"/>
    <property type="evidence" value="ECO:0007669"/>
    <property type="project" value="InterPro"/>
</dbReference>
<dbReference type="AlphaFoldDB" id="A0A7R8VT40"/>
<proteinExistence type="inferred from homology"/>
<comment type="similarity">
    <text evidence="1">Belongs to the eukaryotic ribosomal protein eL34 family.</text>
</comment>
<evidence type="ECO:0000256" key="3">
    <source>
        <dbReference type="ARBA" id="ARBA00023274"/>
    </source>
</evidence>
<reference evidence="6" key="1">
    <citation type="submission" date="2020-11" db="EMBL/GenBank/DDBJ databases">
        <authorList>
            <person name="Tran Van P."/>
        </authorList>
    </citation>
    <scope>NUCLEOTIDE SEQUENCE</scope>
</reference>
<keyword evidence="2" id="KW-0689">Ribosomal protein</keyword>
<name>A0A7R8VT40_TIMDO</name>
<dbReference type="PROSITE" id="PS01145">
    <property type="entry name" value="RIBOSOMAL_L34E"/>
    <property type="match status" value="1"/>
</dbReference>
<evidence type="ECO:0000256" key="1">
    <source>
        <dbReference type="ARBA" id="ARBA00009875"/>
    </source>
</evidence>
<dbReference type="PRINTS" id="PR01250">
    <property type="entry name" value="RIBOSOMALL34"/>
</dbReference>
<evidence type="ECO:0000256" key="5">
    <source>
        <dbReference type="ARBA" id="ARBA00035333"/>
    </source>
</evidence>
<dbReference type="HAMAP" id="MF_00349">
    <property type="entry name" value="Ribosomal_eL34"/>
    <property type="match status" value="1"/>
</dbReference>
<gene>
    <name evidence="6" type="ORF">TDIB3V08_LOCUS8363</name>
</gene>
<dbReference type="InterPro" id="IPR008195">
    <property type="entry name" value="Ribosomal_eL34"/>
</dbReference>
<accession>A0A7R8VT40</accession>
<protein>
    <recommendedName>
        <fullName evidence="4">Large ribosomal subunit protein eL34</fullName>
    </recommendedName>
    <alternativeName>
        <fullName evidence="5">60S ribosomal protein L34</fullName>
    </alternativeName>
</protein>
<evidence type="ECO:0000256" key="4">
    <source>
        <dbReference type="ARBA" id="ARBA00035227"/>
    </source>
</evidence>
<organism evidence="6">
    <name type="scientific">Timema douglasi</name>
    <name type="common">Walking stick</name>
    <dbReference type="NCBI Taxonomy" id="61478"/>
    <lineage>
        <taxon>Eukaryota</taxon>
        <taxon>Metazoa</taxon>
        <taxon>Ecdysozoa</taxon>
        <taxon>Arthropoda</taxon>
        <taxon>Hexapoda</taxon>
        <taxon>Insecta</taxon>
        <taxon>Pterygota</taxon>
        <taxon>Neoptera</taxon>
        <taxon>Polyneoptera</taxon>
        <taxon>Phasmatodea</taxon>
        <taxon>Timematodea</taxon>
        <taxon>Timematoidea</taxon>
        <taxon>Timematidae</taxon>
        <taxon>Timema</taxon>
    </lineage>
</organism>
<dbReference type="InterPro" id="IPR047868">
    <property type="entry name" value="Ribosomal_L34e_arc-type"/>
</dbReference>
<dbReference type="GO" id="GO:0005840">
    <property type="term" value="C:ribosome"/>
    <property type="evidence" value="ECO:0007669"/>
    <property type="project" value="UniProtKB-KW"/>
</dbReference>
<keyword evidence="3" id="KW-0687">Ribonucleoprotein</keyword>
<dbReference type="GO" id="GO:1990904">
    <property type="term" value="C:ribonucleoprotein complex"/>
    <property type="evidence" value="ECO:0007669"/>
    <property type="project" value="UniProtKB-KW"/>
</dbReference>
<evidence type="ECO:0000313" key="6">
    <source>
        <dbReference type="EMBL" id="CAD7202178.1"/>
    </source>
</evidence>
<evidence type="ECO:0000256" key="2">
    <source>
        <dbReference type="ARBA" id="ARBA00022980"/>
    </source>
</evidence>